<dbReference type="SUPFAM" id="SSF102114">
    <property type="entry name" value="Radical SAM enzymes"/>
    <property type="match status" value="1"/>
</dbReference>
<reference evidence="2" key="1">
    <citation type="journal article" date="2019" name="Int. J. Syst. Evol. Microbiol.">
        <title>The Global Catalogue of Microorganisms (GCM) 10K type strain sequencing project: providing services to taxonomists for standard genome sequencing and annotation.</title>
        <authorList>
            <consortium name="The Broad Institute Genomics Platform"/>
            <consortium name="The Broad Institute Genome Sequencing Center for Infectious Disease"/>
            <person name="Wu L."/>
            <person name="Ma J."/>
        </authorList>
    </citation>
    <scope>NUCLEOTIDE SEQUENCE [LARGE SCALE GENOMIC DNA]</scope>
    <source>
        <strain evidence="2">CGMCC 1.15288</strain>
    </source>
</reference>
<dbReference type="InterPro" id="IPR058240">
    <property type="entry name" value="rSAM_sf"/>
</dbReference>
<evidence type="ECO:0000313" key="2">
    <source>
        <dbReference type="Proteomes" id="UP000600214"/>
    </source>
</evidence>
<comment type="caution">
    <text evidence="1">The sequence shown here is derived from an EMBL/GenBank/DDBJ whole genome shotgun (WGS) entry which is preliminary data.</text>
</comment>
<dbReference type="Gene3D" id="3.20.20.70">
    <property type="entry name" value="Aldolase class I"/>
    <property type="match status" value="1"/>
</dbReference>
<proteinExistence type="predicted"/>
<dbReference type="NCBIfam" id="TIGR04193">
    <property type="entry name" value="SPASM_w_grasp"/>
    <property type="match status" value="1"/>
</dbReference>
<dbReference type="InterPro" id="IPR026497">
    <property type="entry name" value="GRASP-with-SPASM"/>
</dbReference>
<dbReference type="EMBL" id="BMIA01000005">
    <property type="protein sequence ID" value="GGH51263.1"/>
    <property type="molecule type" value="Genomic_DNA"/>
</dbReference>
<dbReference type="RefSeq" id="WP_188938490.1">
    <property type="nucleotide sequence ID" value="NZ_BMIA01000005.1"/>
</dbReference>
<dbReference type="InterPro" id="IPR013785">
    <property type="entry name" value="Aldolase_TIM"/>
</dbReference>
<dbReference type="NCBIfam" id="TIGR04085">
    <property type="entry name" value="rSAM_more_4Fe4S"/>
    <property type="match status" value="1"/>
</dbReference>
<accession>A0ABQ1Z7Y2</accession>
<protein>
    <recommendedName>
        <fullName evidence="3">Grasp-with-spasm system SPASM domain peptide maturase</fullName>
    </recommendedName>
</protein>
<dbReference type="Proteomes" id="UP000600214">
    <property type="component" value="Unassembled WGS sequence"/>
</dbReference>
<evidence type="ECO:0000313" key="1">
    <source>
        <dbReference type="EMBL" id="GGH51263.1"/>
    </source>
</evidence>
<evidence type="ECO:0008006" key="3">
    <source>
        <dbReference type="Google" id="ProtNLM"/>
    </source>
</evidence>
<organism evidence="1 2">
    <name type="scientific">Dyadobacter endophyticus</name>
    <dbReference type="NCBI Taxonomy" id="1749036"/>
    <lineage>
        <taxon>Bacteria</taxon>
        <taxon>Pseudomonadati</taxon>
        <taxon>Bacteroidota</taxon>
        <taxon>Cytophagia</taxon>
        <taxon>Cytophagales</taxon>
        <taxon>Spirosomataceae</taxon>
        <taxon>Dyadobacter</taxon>
    </lineage>
</organism>
<keyword evidence="2" id="KW-1185">Reference proteome</keyword>
<dbReference type="InterPro" id="IPR023885">
    <property type="entry name" value="4Fe4S-binding_SPASM_dom"/>
</dbReference>
<name>A0ABQ1Z7Y2_9BACT</name>
<gene>
    <name evidence="1" type="ORF">GCM10007423_54530</name>
</gene>
<sequence length="341" mass="39235">MVFLLYACCVPVDGARRSVICDLQRNRPYLIPKALFEILTVHADKSLPDIKAYYEHEVDETIDEYFHFLIENDLGFWTDEPYLYPPIAYDWESPSQITNAIVDMNEHSIHDFDWIAMELDKVGCAAIQLRSYSSLSLDELYSILRSFQNCRLRTIEILLKFSEGLELAALEEIVHTHQRVSSIYIHSSPYAEAHMASRTKIPIVWINTAISDHSFCGNVNPGRFASNIQMFTESMHYNNCLNRKISIDADGHIKNCPAFGKSFGKAGSTSLTEVICESDFRKWWSISKDSIDTCRDCEFRYICTDCRAITSNDSDMFSKPAKCKYNPYQATWIANSYSYEQ</sequence>